<dbReference type="EMBL" id="JBHRTD010000006">
    <property type="protein sequence ID" value="MFC3137663.1"/>
    <property type="molecule type" value="Genomic_DNA"/>
</dbReference>
<evidence type="ECO:0000313" key="3">
    <source>
        <dbReference type="Proteomes" id="UP001595621"/>
    </source>
</evidence>
<comment type="caution">
    <text evidence="2">The sequence shown here is derived from an EMBL/GenBank/DDBJ whole genome shotgun (WGS) entry which is preliminary data.</text>
</comment>
<keyword evidence="3" id="KW-1185">Reference proteome</keyword>
<feature type="signal peptide" evidence="1">
    <location>
        <begin position="1"/>
        <end position="25"/>
    </location>
</feature>
<name>A0ABV7GBA0_9GAMM</name>
<protein>
    <submittedName>
        <fullName evidence="2">Uncharacterized protein</fullName>
    </submittedName>
</protein>
<organism evidence="2 3">
    <name type="scientific">Shewanella submarina</name>
    <dbReference type="NCBI Taxonomy" id="2016376"/>
    <lineage>
        <taxon>Bacteria</taxon>
        <taxon>Pseudomonadati</taxon>
        <taxon>Pseudomonadota</taxon>
        <taxon>Gammaproteobacteria</taxon>
        <taxon>Alteromonadales</taxon>
        <taxon>Shewanellaceae</taxon>
        <taxon>Shewanella</taxon>
    </lineage>
</organism>
<sequence>MLYLPTRFVSLLTAVLLVTCSQAVASDLPPMVTSYAEKPVQGFNRQVEAASKQDKKWVRQAESISQHYAGSQFKLVRTVPHGNVSVSYLTRIDQHHHKQILMILMLEQSGKHWRLNKAMVSWQCKKGQHFSTDPCH</sequence>
<feature type="chain" id="PRO_5046988353" evidence="1">
    <location>
        <begin position="26"/>
        <end position="136"/>
    </location>
</feature>
<keyword evidence="1" id="KW-0732">Signal</keyword>
<reference evidence="3" key="1">
    <citation type="journal article" date="2019" name="Int. J. Syst. Evol. Microbiol.">
        <title>The Global Catalogue of Microorganisms (GCM) 10K type strain sequencing project: providing services to taxonomists for standard genome sequencing and annotation.</title>
        <authorList>
            <consortium name="The Broad Institute Genomics Platform"/>
            <consortium name="The Broad Institute Genome Sequencing Center for Infectious Disease"/>
            <person name="Wu L."/>
            <person name="Ma J."/>
        </authorList>
    </citation>
    <scope>NUCLEOTIDE SEQUENCE [LARGE SCALE GENOMIC DNA]</scope>
    <source>
        <strain evidence="3">KCTC 52277</strain>
    </source>
</reference>
<evidence type="ECO:0000313" key="2">
    <source>
        <dbReference type="EMBL" id="MFC3137663.1"/>
    </source>
</evidence>
<evidence type="ECO:0000256" key="1">
    <source>
        <dbReference type="SAM" id="SignalP"/>
    </source>
</evidence>
<dbReference type="Proteomes" id="UP001595621">
    <property type="component" value="Unassembled WGS sequence"/>
</dbReference>
<dbReference type="RefSeq" id="WP_248935092.1">
    <property type="nucleotide sequence ID" value="NZ_JAKILF010000002.1"/>
</dbReference>
<accession>A0ABV7GBA0</accession>
<gene>
    <name evidence="2" type="ORF">ACFOE0_05595</name>
</gene>
<proteinExistence type="predicted"/>